<dbReference type="SUPFAM" id="SSF51621">
    <property type="entry name" value="Phosphoenolpyruvate/pyruvate domain"/>
    <property type="match status" value="1"/>
</dbReference>
<keyword evidence="1" id="KW-0732">Signal</keyword>
<dbReference type="EMBL" id="JAUEPS010000008">
    <property type="protein sequence ID" value="KAK0463206.1"/>
    <property type="molecule type" value="Genomic_DNA"/>
</dbReference>
<feature type="chain" id="PRO_5041274106" evidence="1">
    <location>
        <begin position="22"/>
        <end position="153"/>
    </location>
</feature>
<evidence type="ECO:0000256" key="1">
    <source>
        <dbReference type="SAM" id="SignalP"/>
    </source>
</evidence>
<feature type="signal peptide" evidence="1">
    <location>
        <begin position="1"/>
        <end position="21"/>
    </location>
</feature>
<dbReference type="Gene3D" id="3.20.20.60">
    <property type="entry name" value="Phosphoenolpyruvate-binding domains"/>
    <property type="match status" value="1"/>
</dbReference>
<protein>
    <submittedName>
        <fullName evidence="2">Uncharacterized protein</fullName>
    </submittedName>
</protein>
<comment type="caution">
    <text evidence="2">The sequence shown here is derived from an EMBL/GenBank/DDBJ whole genome shotgun (WGS) entry which is preliminary data.</text>
</comment>
<accession>A0AA39NCS2</accession>
<evidence type="ECO:0000313" key="2">
    <source>
        <dbReference type="EMBL" id="KAK0463206.1"/>
    </source>
</evidence>
<dbReference type="RefSeq" id="XP_060334672.1">
    <property type="nucleotide sequence ID" value="XM_060469370.1"/>
</dbReference>
<dbReference type="GeneID" id="85352918"/>
<dbReference type="Proteomes" id="UP001175211">
    <property type="component" value="Unassembled WGS sequence"/>
</dbReference>
<dbReference type="GO" id="GO:0003824">
    <property type="term" value="F:catalytic activity"/>
    <property type="evidence" value="ECO:0007669"/>
    <property type="project" value="InterPro"/>
</dbReference>
<dbReference type="AlphaFoldDB" id="A0AA39NCS2"/>
<organism evidence="2 3">
    <name type="scientific">Armillaria tabescens</name>
    <name type="common">Ringless honey mushroom</name>
    <name type="synonym">Agaricus tabescens</name>
    <dbReference type="NCBI Taxonomy" id="1929756"/>
    <lineage>
        <taxon>Eukaryota</taxon>
        <taxon>Fungi</taxon>
        <taxon>Dikarya</taxon>
        <taxon>Basidiomycota</taxon>
        <taxon>Agaricomycotina</taxon>
        <taxon>Agaricomycetes</taxon>
        <taxon>Agaricomycetidae</taxon>
        <taxon>Agaricales</taxon>
        <taxon>Marasmiineae</taxon>
        <taxon>Physalacriaceae</taxon>
        <taxon>Desarmillaria</taxon>
    </lineage>
</organism>
<sequence length="153" mass="17037">MLRRRPFFILLQILFFSTAIARNIASTKNVSWVLIDGEGHFYDFANVIAASGVSPLVHVPAEEVWLIKCALDSGAHCGSMVPMANSTACFFKVNGIHDLIPQGIVWKVVQATKYPLPGFRDIYLSPLIQHYNPPMVALSADTQFSLFILDKEK</sequence>
<proteinExistence type="predicted"/>
<gene>
    <name evidence="2" type="ORF">EV420DRAFT_1476922</name>
</gene>
<reference evidence="2" key="1">
    <citation type="submission" date="2023-06" db="EMBL/GenBank/DDBJ databases">
        <authorList>
            <consortium name="Lawrence Berkeley National Laboratory"/>
            <person name="Ahrendt S."/>
            <person name="Sahu N."/>
            <person name="Indic B."/>
            <person name="Wong-Bajracharya J."/>
            <person name="Merenyi Z."/>
            <person name="Ke H.-M."/>
            <person name="Monk M."/>
            <person name="Kocsube S."/>
            <person name="Drula E."/>
            <person name="Lipzen A."/>
            <person name="Balint B."/>
            <person name="Henrissat B."/>
            <person name="Andreopoulos B."/>
            <person name="Martin F.M."/>
            <person name="Harder C.B."/>
            <person name="Rigling D."/>
            <person name="Ford K.L."/>
            <person name="Foster G.D."/>
            <person name="Pangilinan J."/>
            <person name="Papanicolaou A."/>
            <person name="Barry K."/>
            <person name="LaButti K."/>
            <person name="Viragh M."/>
            <person name="Koriabine M."/>
            <person name="Yan M."/>
            <person name="Riley R."/>
            <person name="Champramary S."/>
            <person name="Plett K.L."/>
            <person name="Tsai I.J."/>
            <person name="Slot J."/>
            <person name="Sipos G."/>
            <person name="Plett J."/>
            <person name="Nagy L.G."/>
            <person name="Grigoriev I.V."/>
        </authorList>
    </citation>
    <scope>NUCLEOTIDE SEQUENCE</scope>
    <source>
        <strain evidence="2">CCBAS 213</strain>
    </source>
</reference>
<keyword evidence="3" id="KW-1185">Reference proteome</keyword>
<evidence type="ECO:0000313" key="3">
    <source>
        <dbReference type="Proteomes" id="UP001175211"/>
    </source>
</evidence>
<dbReference type="InterPro" id="IPR040442">
    <property type="entry name" value="Pyrv_kinase-like_dom_sf"/>
</dbReference>
<name>A0AA39NCS2_ARMTA</name>
<dbReference type="InterPro" id="IPR015813">
    <property type="entry name" value="Pyrv/PenolPyrv_kinase-like_dom"/>
</dbReference>